<evidence type="ECO:0000313" key="8">
    <source>
        <dbReference type="Proteomes" id="UP001449582"/>
    </source>
</evidence>
<accession>A0ABP9U4S3</accession>
<organism evidence="7 8">
    <name type="scientific">Ureaplasma ceti</name>
    <dbReference type="NCBI Taxonomy" id="3119530"/>
    <lineage>
        <taxon>Bacteria</taxon>
        <taxon>Bacillati</taxon>
        <taxon>Mycoplasmatota</taxon>
        <taxon>Mycoplasmoidales</taxon>
        <taxon>Mycoplasmoidaceae</taxon>
        <taxon>Ureaplasma</taxon>
    </lineage>
</organism>
<keyword evidence="1 6" id="KW-0479">Metal-binding</keyword>
<protein>
    <recommendedName>
        <fullName evidence="6">Pseudouridine-5'-phosphate glycosidase</fullName>
        <shortName evidence="6">PsiMP glycosidase</shortName>
        <ecNumber evidence="6">4.2.1.70</ecNumber>
    </recommendedName>
</protein>
<evidence type="ECO:0000256" key="6">
    <source>
        <dbReference type="HAMAP-Rule" id="MF_01876"/>
    </source>
</evidence>
<dbReference type="PANTHER" id="PTHR42909:SF1">
    <property type="entry name" value="CARBOHYDRATE KINASE PFKB DOMAIN-CONTAINING PROTEIN"/>
    <property type="match status" value="1"/>
</dbReference>
<dbReference type="EC" id="4.2.1.70" evidence="6"/>
<keyword evidence="5 6" id="KW-0326">Glycosidase</keyword>
<reference evidence="7" key="1">
    <citation type="submission" date="2024-02" db="EMBL/GenBank/DDBJ databases">
        <title>Draft genome sequence of new strains in genus Ureaplasma.</title>
        <authorList>
            <person name="Nakajima Y."/>
            <person name="Segawa T."/>
        </authorList>
    </citation>
    <scope>NUCLEOTIDE SEQUENCE [LARGE SCALE GENOMIC DNA]</scope>
    <source>
        <strain evidence="7">OM1</strain>
    </source>
</reference>
<dbReference type="RefSeq" id="WP_353289528.1">
    <property type="nucleotide sequence ID" value="NZ_BAABQM010000001.1"/>
</dbReference>
<dbReference type="GO" id="GO:0016798">
    <property type="term" value="F:hydrolase activity, acting on glycosyl bonds"/>
    <property type="evidence" value="ECO:0007669"/>
    <property type="project" value="UniProtKB-KW"/>
</dbReference>
<evidence type="ECO:0000256" key="4">
    <source>
        <dbReference type="ARBA" id="ARBA00023239"/>
    </source>
</evidence>
<dbReference type="SUPFAM" id="SSF110581">
    <property type="entry name" value="Indigoidine synthase A-like"/>
    <property type="match status" value="1"/>
</dbReference>
<comment type="similarity">
    <text evidence="6">Belongs to the pseudouridine-5'-phosphate glycosidase family.</text>
</comment>
<evidence type="ECO:0000256" key="3">
    <source>
        <dbReference type="ARBA" id="ARBA00023211"/>
    </source>
</evidence>
<feature type="binding site" evidence="6">
    <location>
        <position position="104"/>
    </location>
    <ligand>
        <name>substrate</name>
    </ligand>
</feature>
<dbReference type="PANTHER" id="PTHR42909">
    <property type="entry name" value="ZGC:136858"/>
    <property type="match status" value="1"/>
</dbReference>
<keyword evidence="8" id="KW-1185">Reference proteome</keyword>
<dbReference type="Gene3D" id="3.40.1790.10">
    <property type="entry name" value="Indigoidine synthase domain"/>
    <property type="match status" value="1"/>
</dbReference>
<name>A0ABP9U4S3_9BACT</name>
<dbReference type="EMBL" id="BAABQM010000001">
    <property type="protein sequence ID" value="GAA5414363.1"/>
    <property type="molecule type" value="Genomic_DNA"/>
</dbReference>
<keyword evidence="3 6" id="KW-0464">Manganese</keyword>
<comment type="cofactor">
    <cofactor evidence="6">
        <name>Mn(2+)</name>
        <dbReference type="ChEBI" id="CHEBI:29035"/>
    </cofactor>
    <text evidence="6">Binds 1 Mn(2+) ion per subunit.</text>
</comment>
<comment type="subunit">
    <text evidence="6">Homotrimer.</text>
</comment>
<dbReference type="InterPro" id="IPR022830">
    <property type="entry name" value="Indigdn_synthA-like"/>
</dbReference>
<comment type="caution">
    <text evidence="7">The sequence shown here is derived from an EMBL/GenBank/DDBJ whole genome shotgun (WGS) entry which is preliminary data.</text>
</comment>
<proteinExistence type="inferred from homology"/>
<dbReference type="HAMAP" id="MF_01876">
    <property type="entry name" value="PsiMP_glycosidase"/>
    <property type="match status" value="1"/>
</dbReference>
<keyword evidence="4 6" id="KW-0456">Lyase</keyword>
<comment type="function">
    <text evidence="6">Catalyzes the reversible cleavage of pseudouridine 5'-phosphate (PsiMP) to ribose 5-phosphate and uracil. Functions biologically in the cleavage direction, as part of a pseudouridine degradation pathway.</text>
</comment>
<dbReference type="InterPro" id="IPR007342">
    <property type="entry name" value="PsuG"/>
</dbReference>
<feature type="active site" description="Nucleophile" evidence="6">
    <location>
        <position position="157"/>
    </location>
</feature>
<evidence type="ECO:0000256" key="5">
    <source>
        <dbReference type="ARBA" id="ARBA00023295"/>
    </source>
</evidence>
<comment type="catalytic activity">
    <reaction evidence="6">
        <text>D-ribose 5-phosphate + uracil = psi-UMP + H2O</text>
        <dbReference type="Rhea" id="RHEA:18337"/>
        <dbReference type="ChEBI" id="CHEBI:15377"/>
        <dbReference type="ChEBI" id="CHEBI:17568"/>
        <dbReference type="ChEBI" id="CHEBI:58380"/>
        <dbReference type="ChEBI" id="CHEBI:78346"/>
        <dbReference type="EC" id="4.2.1.70"/>
    </reaction>
</comment>
<keyword evidence="2 6" id="KW-0378">Hydrolase</keyword>
<dbReference type="Pfam" id="PF04227">
    <property type="entry name" value="Indigoidine_A"/>
    <property type="match status" value="1"/>
</dbReference>
<feature type="binding site" evidence="6">
    <location>
        <position position="84"/>
    </location>
    <ligand>
        <name>substrate</name>
    </ligand>
</feature>
<feature type="binding site" evidence="6">
    <location>
        <begin position="138"/>
        <end position="140"/>
    </location>
    <ligand>
        <name>substrate</name>
    </ligand>
</feature>
<gene>
    <name evidence="6 7" type="primary">psuG</name>
    <name evidence="7" type="ORF">UREOM_0740</name>
</gene>
<evidence type="ECO:0000313" key="7">
    <source>
        <dbReference type="EMBL" id="GAA5414363.1"/>
    </source>
</evidence>
<dbReference type="Proteomes" id="UP001449582">
    <property type="component" value="Unassembled WGS sequence"/>
</dbReference>
<feature type="binding site" evidence="6">
    <location>
        <position position="136"/>
    </location>
    <ligand>
        <name>Mn(2+)</name>
        <dbReference type="ChEBI" id="CHEBI:29035"/>
    </ligand>
</feature>
<evidence type="ECO:0000256" key="2">
    <source>
        <dbReference type="ARBA" id="ARBA00022801"/>
    </source>
</evidence>
<feature type="active site" description="Proton donor" evidence="6">
    <location>
        <position position="23"/>
    </location>
</feature>
<evidence type="ECO:0000256" key="1">
    <source>
        <dbReference type="ARBA" id="ARBA00022723"/>
    </source>
</evidence>
<sequence>MKIEILKEIQDAIANNLPVVSLESTIISHGMPYPQNVQMAKQCEAIVRENGAVPATIAIINGVVKVGLSDADLEYLATADNVIKTSTRDLGYVIGLKKTGATTVATTSLISEMVGIKVFATGGIGGVHRNAQQTFDISNDLEVLGNHKILVVCAGPKAILDIPLTLEYLETKGVEVLGYQTKKLPAFYSNTSDLDVVHSVNNANEVAHIMNAKWDILNSGILVANPVPEQYSIPNEEIGAVIDQAIADSVQQNINGKEITPFLLKTIVEKTASRSLETNIQLVFNNAKVAALIAVEYAKVIK</sequence>